<evidence type="ECO:0000313" key="17">
    <source>
        <dbReference type="Proteomes" id="UP000018468"/>
    </source>
</evidence>
<dbReference type="Gene3D" id="1.10.287.70">
    <property type="match status" value="1"/>
</dbReference>
<dbReference type="PANTHER" id="PTHR47143">
    <property type="entry name" value="TRANSIENT RECEPTOR POTENTIAL CATION CHANNEL PROTEIN PAINLESS"/>
    <property type="match status" value="1"/>
</dbReference>
<feature type="transmembrane region" description="Helical" evidence="14">
    <location>
        <begin position="783"/>
        <end position="801"/>
    </location>
</feature>
<protein>
    <submittedName>
        <fullName evidence="16">Transient receptor potential cation channel, subfamily A, member 1b</fullName>
    </submittedName>
</protein>
<dbReference type="PRINTS" id="PR01415">
    <property type="entry name" value="ANKYRIN"/>
</dbReference>
<dbReference type="InterPro" id="IPR036770">
    <property type="entry name" value="Ankyrin_rpt-contain_sf"/>
</dbReference>
<reference evidence="16" key="2">
    <citation type="submission" date="2025-08" db="UniProtKB">
        <authorList>
            <consortium name="Ensembl"/>
        </authorList>
    </citation>
    <scope>IDENTIFICATION</scope>
</reference>
<dbReference type="GO" id="GO:0050955">
    <property type="term" value="P:thermoception"/>
    <property type="evidence" value="ECO:0000318"/>
    <property type="project" value="GO_Central"/>
</dbReference>
<dbReference type="InterPro" id="IPR052076">
    <property type="entry name" value="TRP_cation_channel"/>
</dbReference>
<reference evidence="16" key="3">
    <citation type="submission" date="2025-09" db="UniProtKB">
        <authorList>
            <consortium name="Ensembl"/>
        </authorList>
    </citation>
    <scope>IDENTIFICATION</scope>
</reference>
<dbReference type="Bgee" id="ENSLOCG00000003830">
    <property type="expression patterns" value="Expressed in bone element and 4 other cell types or tissues"/>
</dbReference>
<dbReference type="InParanoid" id="W5M8E2"/>
<feature type="transmembrane region" description="Helical" evidence="14">
    <location>
        <begin position="822"/>
        <end position="840"/>
    </location>
</feature>
<dbReference type="SMART" id="SM00248">
    <property type="entry name" value="ANK"/>
    <property type="match status" value="14"/>
</dbReference>
<feature type="repeat" description="ANK" evidence="13">
    <location>
        <begin position="355"/>
        <end position="387"/>
    </location>
</feature>
<organism evidence="16 17">
    <name type="scientific">Lepisosteus oculatus</name>
    <name type="common">Spotted gar</name>
    <dbReference type="NCBI Taxonomy" id="7918"/>
    <lineage>
        <taxon>Eukaryota</taxon>
        <taxon>Metazoa</taxon>
        <taxon>Chordata</taxon>
        <taxon>Craniata</taxon>
        <taxon>Vertebrata</taxon>
        <taxon>Euteleostomi</taxon>
        <taxon>Actinopterygii</taxon>
        <taxon>Neopterygii</taxon>
        <taxon>Holostei</taxon>
        <taxon>Semionotiformes</taxon>
        <taxon>Lepisosteidae</taxon>
        <taxon>Lepisosteus</taxon>
    </lineage>
</organism>
<keyword evidence="9 14" id="KW-0472">Membrane</keyword>
<evidence type="ECO:0000256" key="3">
    <source>
        <dbReference type="ARBA" id="ARBA00022606"/>
    </source>
</evidence>
<feature type="repeat" description="ANK" evidence="13">
    <location>
        <begin position="495"/>
        <end position="520"/>
    </location>
</feature>
<keyword evidence="5" id="KW-0677">Repeat</keyword>
<dbReference type="Proteomes" id="UP000018468">
    <property type="component" value="Linkage group LG9"/>
</dbReference>
<dbReference type="Gene3D" id="1.25.40.20">
    <property type="entry name" value="Ankyrin repeat-containing domain"/>
    <property type="match status" value="4"/>
</dbReference>
<dbReference type="PROSITE" id="PS50297">
    <property type="entry name" value="ANK_REP_REGION"/>
    <property type="match status" value="6"/>
</dbReference>
<feature type="repeat" description="ANK" evidence="13">
    <location>
        <begin position="426"/>
        <end position="458"/>
    </location>
</feature>
<evidence type="ECO:0000256" key="9">
    <source>
        <dbReference type="ARBA" id="ARBA00023136"/>
    </source>
</evidence>
<evidence type="ECO:0000256" key="8">
    <source>
        <dbReference type="ARBA" id="ARBA00023065"/>
    </source>
</evidence>
<dbReference type="PROSITE" id="PS50088">
    <property type="entry name" value="ANK_REPEAT"/>
    <property type="match status" value="8"/>
</dbReference>
<comment type="catalytic activity">
    <reaction evidence="12">
        <text>Ca(2+)(in) = Ca(2+)(out)</text>
        <dbReference type="Rhea" id="RHEA:29671"/>
        <dbReference type="ChEBI" id="CHEBI:29108"/>
    </reaction>
</comment>
<keyword evidence="17" id="KW-1185">Reference proteome</keyword>
<evidence type="ECO:0000256" key="2">
    <source>
        <dbReference type="ARBA" id="ARBA00022448"/>
    </source>
</evidence>
<evidence type="ECO:0000256" key="14">
    <source>
        <dbReference type="SAM" id="Phobius"/>
    </source>
</evidence>
<dbReference type="GO" id="GO:0050968">
    <property type="term" value="P:detection of chemical stimulus involved in sensory perception of pain"/>
    <property type="evidence" value="ECO:0000318"/>
    <property type="project" value="GO_Central"/>
</dbReference>
<dbReference type="InterPro" id="IPR002110">
    <property type="entry name" value="Ankyrin_rpt"/>
</dbReference>
<feature type="repeat" description="ANK" evidence="13">
    <location>
        <begin position="322"/>
        <end position="354"/>
    </location>
</feature>
<dbReference type="GeneTree" id="ENSGT00940000156118"/>
<dbReference type="InterPro" id="IPR005821">
    <property type="entry name" value="Ion_trans_dom"/>
</dbReference>
<evidence type="ECO:0000259" key="15">
    <source>
        <dbReference type="Pfam" id="PF00520"/>
    </source>
</evidence>
<feature type="transmembrane region" description="Helical" evidence="14">
    <location>
        <begin position="952"/>
        <end position="981"/>
    </location>
</feature>
<keyword evidence="2" id="KW-0813">Transport</keyword>
<accession>W5M8E2</accession>
<keyword evidence="3" id="KW-0716">Sensory transduction</keyword>
<evidence type="ECO:0000256" key="1">
    <source>
        <dbReference type="ARBA" id="ARBA00004141"/>
    </source>
</evidence>
<keyword evidence="7 13" id="KW-0040">ANK repeat</keyword>
<evidence type="ECO:0000256" key="7">
    <source>
        <dbReference type="ARBA" id="ARBA00023043"/>
    </source>
</evidence>
<feature type="repeat" description="ANK" evidence="13">
    <location>
        <begin position="561"/>
        <end position="593"/>
    </location>
</feature>
<evidence type="ECO:0000256" key="4">
    <source>
        <dbReference type="ARBA" id="ARBA00022692"/>
    </source>
</evidence>
<dbReference type="EMBL" id="AHAT01004345">
    <property type="status" value="NOT_ANNOTATED_CDS"/>
    <property type="molecule type" value="Genomic_DNA"/>
</dbReference>
<dbReference type="GO" id="GO:0015278">
    <property type="term" value="F:intracellularly gated calcium channel activity"/>
    <property type="evidence" value="ECO:0000318"/>
    <property type="project" value="GO_Central"/>
</dbReference>
<evidence type="ECO:0000256" key="10">
    <source>
        <dbReference type="ARBA" id="ARBA00023180"/>
    </source>
</evidence>
<evidence type="ECO:0000256" key="13">
    <source>
        <dbReference type="PROSITE-ProRule" id="PRU00023"/>
    </source>
</evidence>
<sequence>IQADLGILQNRGSRNRLITFHKAMKKEDSLYECVVDDDPSQLSMDVFQLALEGNKSGLEDLINKNPDCLLTSNEARATPLHFAAAGGHHGIIHFIVNMAGPEGLNTVDDLGNTPLHWAVEKKQMESCNALLQLGADPNILNNSLLSPLHLAVNLWHNNLVDLLLCHSSTNSNLEGDLGNTPSMLACSIDNHEALGILLKHGAKLCRQNKLGHFAVHAAAFAGAKKSMEIILKKEGEEMGHSVFTHINYLDKSSSSPLHLAVHGGNIEVIKLCIDNGAKIDLQQCDKSTALHFACTQGATEAVKLMLSSHDRVEEVVNIIDGAHQTPLHKASIFDHVDLVEYLLLKGAKIESIDCKGHTPLLLATRCGAWRTVELLLNKGANVKIRDKQGCNFVHLAVLQPKGLKNLPEKFLQHKDVKGLLNSEDNEGCTPLHYACRLGVSDSVNNMLGMKVSLNLKSKDKKSALHFAAEYGRINTCRRLLETMVDTRLLNEGDEKGLTPLHLASVGGHTKVVDLLLRKGALFLSDHKGWTCLHHAAAEGYTQTMKILLGTNIKLMDKVDEDGNTALHLAAREGHTGAVKLLLSKGAEITLNKSEASFMHEAIYHGRKEVAYAVIESERCTQALITFKLGSAKACPVLDMIEFLPEAFKFLLDKSVNESEDDVNSYDYCIQYNFQWLQAPMHYAKLAKTDKRYYFKPLGALNAMVRFNRIELLTHPVCKKYLEMKWLAYGVKVHGLNLAIYTLGLLPLSHLIVSMRPSINETYGNITVASKPLNKICTSCHHQHFFLTTCMMLVFVMNVYTVGKELVQIFQQRRRYFRDFSNFLDWSAALFSILFVVPLMNDFKGNWHWQCGAIAVLLSWVNFLLYLQRFEWIGIYVVMFGEILRTLICIVLLFFFLMLAFALSFYALMLGQRNFGTIDASLMQTFVMMVGELSYQDNFLIPSLQNKLPFPHITFVIFIWFTLLMPILLMNLLIGLAVGDIAEVQRNASLKRIAMQIDLHTSLEEKLPYWFMKRVDQETITVYPNRTCAEKVQSLLNWSDQAESRSRLSANTCHLTPLENELQRQKYRLKDISNVLEKQHNLLKLIIQKMEITTEADENDGPDLFQHGNERKQLQKKSKWFPLLKAVHKNHIRKIGFLHISNS</sequence>
<evidence type="ECO:0000313" key="16">
    <source>
        <dbReference type="Ensembl" id="ENSLOCP00000004650.1"/>
    </source>
</evidence>
<evidence type="ECO:0000256" key="6">
    <source>
        <dbReference type="ARBA" id="ARBA00022989"/>
    </source>
</evidence>
<feature type="repeat" description="ANK" evidence="13">
    <location>
        <begin position="459"/>
        <end position="491"/>
    </location>
</feature>
<dbReference type="Pfam" id="PF00520">
    <property type="entry name" value="Ion_trans"/>
    <property type="match status" value="1"/>
</dbReference>
<feature type="repeat" description="ANK" evidence="13">
    <location>
        <begin position="252"/>
        <end position="284"/>
    </location>
</feature>
<keyword evidence="6 14" id="KW-1133">Transmembrane helix</keyword>
<reference evidence="17" key="1">
    <citation type="submission" date="2011-12" db="EMBL/GenBank/DDBJ databases">
        <title>The Draft Genome of Lepisosteus oculatus.</title>
        <authorList>
            <consortium name="The Broad Institute Genome Assembly &amp; Analysis Group"/>
            <consortium name="Computational R&amp;D Group"/>
            <consortium name="and Sequencing Platform"/>
            <person name="Di Palma F."/>
            <person name="Alfoldi J."/>
            <person name="Johnson J."/>
            <person name="Berlin A."/>
            <person name="Gnerre S."/>
            <person name="Jaffe D."/>
            <person name="MacCallum I."/>
            <person name="Young S."/>
            <person name="Walker B.J."/>
            <person name="Lander E.S."/>
            <person name="Lindblad-Toh K."/>
        </authorList>
    </citation>
    <scope>NUCLEOTIDE SEQUENCE [LARGE SCALE GENOMIC DNA]</scope>
</reference>
<keyword evidence="10" id="KW-0325">Glycoprotein</keyword>
<dbReference type="STRING" id="7918.ENSLOCP00000004650"/>
<feature type="repeat" description="ANK" evidence="13">
    <location>
        <begin position="110"/>
        <end position="142"/>
    </location>
</feature>
<evidence type="ECO:0000256" key="12">
    <source>
        <dbReference type="ARBA" id="ARBA00036634"/>
    </source>
</evidence>
<keyword evidence="11" id="KW-0407">Ion channel</keyword>
<dbReference type="Ensembl" id="ENSLOCT00000004658.1">
    <property type="protein sequence ID" value="ENSLOCP00000004650.1"/>
    <property type="gene ID" value="ENSLOCG00000003830.1"/>
</dbReference>
<dbReference type="EMBL" id="AHAT01004344">
    <property type="status" value="NOT_ANNOTATED_CDS"/>
    <property type="molecule type" value="Genomic_DNA"/>
</dbReference>
<dbReference type="Pfam" id="PF12796">
    <property type="entry name" value="Ank_2"/>
    <property type="match status" value="5"/>
</dbReference>
<keyword evidence="8" id="KW-0406">Ion transport</keyword>
<feature type="domain" description="Ion transport" evidence="15">
    <location>
        <begin position="783"/>
        <end position="987"/>
    </location>
</feature>
<keyword evidence="4 14" id="KW-0812">Transmembrane</keyword>
<dbReference type="AlphaFoldDB" id="W5M8E2"/>
<feature type="transmembrane region" description="Helical" evidence="14">
    <location>
        <begin position="886"/>
        <end position="908"/>
    </location>
</feature>
<name>W5M8E2_LEPOC</name>
<evidence type="ECO:0000256" key="11">
    <source>
        <dbReference type="ARBA" id="ARBA00023303"/>
    </source>
</evidence>
<comment type="subcellular location">
    <subcellularLocation>
        <location evidence="1">Membrane</location>
        <topology evidence="1">Multi-pass membrane protein</topology>
    </subcellularLocation>
</comment>
<evidence type="ECO:0000256" key="5">
    <source>
        <dbReference type="ARBA" id="ARBA00022737"/>
    </source>
</evidence>
<dbReference type="eggNOG" id="KOG0510">
    <property type="taxonomic scope" value="Eukaryota"/>
</dbReference>
<feature type="transmembrane region" description="Helical" evidence="14">
    <location>
        <begin position="846"/>
        <end position="866"/>
    </location>
</feature>
<dbReference type="PANTHER" id="PTHR47143:SF1">
    <property type="entry name" value="ION_TRANS DOMAIN-CONTAINING PROTEIN"/>
    <property type="match status" value="1"/>
</dbReference>
<proteinExistence type="predicted"/>
<dbReference type="SUPFAM" id="SSF48403">
    <property type="entry name" value="Ankyrin repeat"/>
    <property type="match status" value="2"/>
</dbReference>
<dbReference type="GO" id="GO:0005886">
    <property type="term" value="C:plasma membrane"/>
    <property type="evidence" value="ECO:0000318"/>
    <property type="project" value="GO_Central"/>
</dbReference>
<dbReference type="OMA" id="LEMKWHA"/>
<dbReference type="Pfam" id="PF00023">
    <property type="entry name" value="Ank"/>
    <property type="match status" value="2"/>
</dbReference>
<dbReference type="GO" id="GO:0097553">
    <property type="term" value="P:calcium ion transmembrane import into cytosol"/>
    <property type="evidence" value="ECO:0000318"/>
    <property type="project" value="GO_Central"/>
</dbReference>